<proteinExistence type="inferred from homology"/>
<comment type="caution">
    <text evidence="3">The sequence shown here is derived from an EMBL/GenBank/DDBJ whole genome shotgun (WGS) entry which is preliminary data.</text>
</comment>
<dbReference type="SUPFAM" id="SSF53474">
    <property type="entry name" value="alpha/beta-Hydrolases"/>
    <property type="match status" value="2"/>
</dbReference>
<protein>
    <recommendedName>
        <fullName evidence="2">Alpha/beta hydrolase fold-3 domain-containing protein</fullName>
    </recommendedName>
</protein>
<evidence type="ECO:0000259" key="2">
    <source>
        <dbReference type="Pfam" id="PF07859"/>
    </source>
</evidence>
<dbReference type="PANTHER" id="PTHR23024">
    <property type="entry name" value="ARYLACETAMIDE DEACETYLASE"/>
    <property type="match status" value="1"/>
</dbReference>
<comment type="similarity">
    <text evidence="1">Belongs to the 'GDXG' lipolytic enzyme family.</text>
</comment>
<dbReference type="InterPro" id="IPR029058">
    <property type="entry name" value="AB_hydrolase_fold"/>
</dbReference>
<dbReference type="EMBL" id="JAKOGI010002852">
    <property type="protein sequence ID" value="KAJ8421210.1"/>
    <property type="molecule type" value="Genomic_DNA"/>
</dbReference>
<evidence type="ECO:0000256" key="1">
    <source>
        <dbReference type="ARBA" id="ARBA00010515"/>
    </source>
</evidence>
<dbReference type="InterPro" id="IPR013094">
    <property type="entry name" value="AB_hydrolase_3"/>
</dbReference>
<dbReference type="AlphaFoldDB" id="A0A9Q1GIG9"/>
<feature type="domain" description="Alpha/beta hydrolase fold-3" evidence="2">
    <location>
        <begin position="212"/>
        <end position="269"/>
    </location>
</feature>
<feature type="domain" description="Alpha/beta hydrolase fold-3" evidence="2">
    <location>
        <begin position="16"/>
        <end position="125"/>
    </location>
</feature>
<name>A0A9Q1GIG9_9CARY</name>
<organism evidence="3 4">
    <name type="scientific">Carnegiea gigantea</name>
    <dbReference type="NCBI Taxonomy" id="171969"/>
    <lineage>
        <taxon>Eukaryota</taxon>
        <taxon>Viridiplantae</taxon>
        <taxon>Streptophyta</taxon>
        <taxon>Embryophyta</taxon>
        <taxon>Tracheophyta</taxon>
        <taxon>Spermatophyta</taxon>
        <taxon>Magnoliopsida</taxon>
        <taxon>eudicotyledons</taxon>
        <taxon>Gunneridae</taxon>
        <taxon>Pentapetalae</taxon>
        <taxon>Caryophyllales</taxon>
        <taxon>Cactineae</taxon>
        <taxon>Cactaceae</taxon>
        <taxon>Cactoideae</taxon>
        <taxon>Echinocereeae</taxon>
        <taxon>Carnegiea</taxon>
    </lineage>
</organism>
<dbReference type="Gene3D" id="3.40.50.1820">
    <property type="entry name" value="alpha/beta hydrolase"/>
    <property type="match status" value="2"/>
</dbReference>
<evidence type="ECO:0000313" key="3">
    <source>
        <dbReference type="EMBL" id="KAJ8421210.1"/>
    </source>
</evidence>
<dbReference type="Pfam" id="PF07859">
    <property type="entry name" value="Abhydrolase_3"/>
    <property type="match status" value="2"/>
</dbReference>
<dbReference type="PANTHER" id="PTHR23024:SF551">
    <property type="entry name" value="2-HYDROXYISOFLAVANONE DEHYDRATASE-LIKE"/>
    <property type="match status" value="1"/>
</dbReference>
<dbReference type="OrthoDB" id="408631at2759"/>
<dbReference type="Proteomes" id="UP001153076">
    <property type="component" value="Unassembled WGS sequence"/>
</dbReference>
<accession>A0A9Q1GIG9</accession>
<dbReference type="InterPro" id="IPR050466">
    <property type="entry name" value="Carboxylest/Gibb_receptor"/>
</dbReference>
<gene>
    <name evidence="3" type="ORF">Cgig2_002376</name>
</gene>
<reference evidence="3" key="1">
    <citation type="submission" date="2022-04" db="EMBL/GenBank/DDBJ databases">
        <title>Carnegiea gigantea Genome sequencing and assembly v2.</title>
        <authorList>
            <person name="Copetti D."/>
            <person name="Sanderson M.J."/>
            <person name="Burquez A."/>
            <person name="Wojciechowski M.F."/>
        </authorList>
    </citation>
    <scope>NUCLEOTIDE SEQUENCE</scope>
    <source>
        <strain evidence="3">SGP5-SGP5p</strain>
        <tissue evidence="3">Aerial part</tissue>
    </source>
</reference>
<sequence length="270" mass="30383">MAILAGLDQLPGSVRLAGAFLAMPYFLSSNRVGSEPETITTSSNFKIWEYVCQNCTADVDDPHINPSGPGAPSLRGLGCGRMMVYIAQQDELRERDVWYYQQVKESRWPGRVELVEAKGEDHVFHILYPNSPSTKKLIQDQDPIRITPYIIDYRNGTIQRDTTKHPPFFPPPNDIVVQSKDITIKIPFHARNVQARMFLPSQVDSNRRIPILVYFHGGAFCIGSAFSKGDTVYMTRVAAEAHVIALSLNYILYPDGAVPDSYDDAWTFLK</sequence>
<keyword evidence="4" id="KW-1185">Reference proteome</keyword>
<evidence type="ECO:0000313" key="4">
    <source>
        <dbReference type="Proteomes" id="UP001153076"/>
    </source>
</evidence>
<dbReference type="GO" id="GO:0016787">
    <property type="term" value="F:hydrolase activity"/>
    <property type="evidence" value="ECO:0007669"/>
    <property type="project" value="InterPro"/>
</dbReference>